<feature type="domain" description="ABC transporter" evidence="10">
    <location>
        <begin position="260"/>
        <end position="502"/>
    </location>
</feature>
<keyword evidence="7" id="KW-1278">Translocase</keyword>
<evidence type="ECO:0000313" key="12">
    <source>
        <dbReference type="Proteomes" id="UP001332243"/>
    </source>
</evidence>
<feature type="domain" description="ABC transporter" evidence="10">
    <location>
        <begin position="12"/>
        <end position="248"/>
    </location>
</feature>
<keyword evidence="8" id="KW-0472">Membrane</keyword>
<dbReference type="RefSeq" id="WP_331213956.1">
    <property type="nucleotide sequence ID" value="NZ_JAZGQK010000007.1"/>
</dbReference>
<feature type="compositionally biased region" description="Low complexity" evidence="9">
    <location>
        <begin position="505"/>
        <end position="525"/>
    </location>
</feature>
<evidence type="ECO:0000313" key="11">
    <source>
        <dbReference type="EMBL" id="MEE6258832.1"/>
    </source>
</evidence>
<organism evidence="11 12">
    <name type="scientific">Plantactinospora sonchi</name>
    <dbReference type="NCBI Taxonomy" id="1544735"/>
    <lineage>
        <taxon>Bacteria</taxon>
        <taxon>Bacillati</taxon>
        <taxon>Actinomycetota</taxon>
        <taxon>Actinomycetes</taxon>
        <taxon>Micromonosporales</taxon>
        <taxon>Micromonosporaceae</taxon>
        <taxon>Plantactinospora</taxon>
    </lineage>
</organism>
<keyword evidence="5" id="KW-0547">Nucleotide-binding</keyword>
<evidence type="ECO:0000256" key="6">
    <source>
        <dbReference type="ARBA" id="ARBA00022840"/>
    </source>
</evidence>
<evidence type="ECO:0000256" key="1">
    <source>
        <dbReference type="ARBA" id="ARBA00022448"/>
    </source>
</evidence>
<dbReference type="InterPro" id="IPR003593">
    <property type="entry name" value="AAA+_ATPase"/>
</dbReference>
<evidence type="ECO:0000256" key="5">
    <source>
        <dbReference type="ARBA" id="ARBA00022741"/>
    </source>
</evidence>
<evidence type="ECO:0000256" key="3">
    <source>
        <dbReference type="ARBA" id="ARBA00022597"/>
    </source>
</evidence>
<dbReference type="Proteomes" id="UP001332243">
    <property type="component" value="Unassembled WGS sequence"/>
</dbReference>
<dbReference type="CDD" id="cd03216">
    <property type="entry name" value="ABC_Carb_Monos_I"/>
    <property type="match status" value="1"/>
</dbReference>
<accession>A0ABU7RQR0</accession>
<dbReference type="GO" id="GO:0005524">
    <property type="term" value="F:ATP binding"/>
    <property type="evidence" value="ECO:0007669"/>
    <property type="project" value="UniProtKB-KW"/>
</dbReference>
<dbReference type="Pfam" id="PF00005">
    <property type="entry name" value="ABC_tran"/>
    <property type="match status" value="2"/>
</dbReference>
<dbReference type="SMART" id="SM00382">
    <property type="entry name" value="AAA"/>
    <property type="match status" value="2"/>
</dbReference>
<keyword evidence="4" id="KW-0677">Repeat</keyword>
<dbReference type="InterPro" id="IPR003439">
    <property type="entry name" value="ABC_transporter-like_ATP-bd"/>
</dbReference>
<keyword evidence="2" id="KW-1003">Cell membrane</keyword>
<evidence type="ECO:0000259" key="10">
    <source>
        <dbReference type="PROSITE" id="PS50893"/>
    </source>
</evidence>
<evidence type="ECO:0000256" key="9">
    <source>
        <dbReference type="SAM" id="MobiDB-lite"/>
    </source>
</evidence>
<keyword evidence="3" id="KW-0762">Sugar transport</keyword>
<comment type="caution">
    <text evidence="11">The sequence shown here is derived from an EMBL/GenBank/DDBJ whole genome shotgun (WGS) entry which is preliminary data.</text>
</comment>
<dbReference type="InterPro" id="IPR017871">
    <property type="entry name" value="ABC_transporter-like_CS"/>
</dbReference>
<reference evidence="11 12" key="1">
    <citation type="submission" date="2024-01" db="EMBL/GenBank/DDBJ databases">
        <title>Genome insights into Plantactinospora sonchi sp. nov.</title>
        <authorList>
            <person name="Wang L."/>
        </authorList>
    </citation>
    <scope>NUCLEOTIDE SEQUENCE [LARGE SCALE GENOMIC DNA]</scope>
    <source>
        <strain evidence="11 12">NEAU-QY2</strain>
    </source>
</reference>
<dbReference type="PANTHER" id="PTHR43790">
    <property type="entry name" value="CARBOHYDRATE TRANSPORT ATP-BINDING PROTEIN MG119-RELATED"/>
    <property type="match status" value="1"/>
</dbReference>
<keyword evidence="1" id="KW-0813">Transport</keyword>
<dbReference type="InterPro" id="IPR050107">
    <property type="entry name" value="ABC_carbohydrate_import_ATPase"/>
</dbReference>
<gene>
    <name evidence="11" type="ORF">V1633_10055</name>
</gene>
<protein>
    <submittedName>
        <fullName evidence="11">Sugar ABC transporter ATP-binding protein</fullName>
    </submittedName>
</protein>
<dbReference type="EMBL" id="JAZGQK010000007">
    <property type="protein sequence ID" value="MEE6258832.1"/>
    <property type="molecule type" value="Genomic_DNA"/>
</dbReference>
<dbReference type="PROSITE" id="PS50893">
    <property type="entry name" value="ABC_TRANSPORTER_2"/>
    <property type="match status" value="2"/>
</dbReference>
<dbReference type="PROSITE" id="PS00211">
    <property type="entry name" value="ABC_TRANSPORTER_1"/>
    <property type="match status" value="1"/>
</dbReference>
<feature type="region of interest" description="Disordered" evidence="9">
    <location>
        <begin position="505"/>
        <end position="538"/>
    </location>
</feature>
<evidence type="ECO:0000256" key="8">
    <source>
        <dbReference type="ARBA" id="ARBA00023136"/>
    </source>
</evidence>
<dbReference type="InterPro" id="IPR027417">
    <property type="entry name" value="P-loop_NTPase"/>
</dbReference>
<feature type="compositionally biased region" description="Gly residues" evidence="9">
    <location>
        <begin position="529"/>
        <end position="538"/>
    </location>
</feature>
<dbReference type="SUPFAM" id="SSF52540">
    <property type="entry name" value="P-loop containing nucleoside triphosphate hydrolases"/>
    <property type="match status" value="2"/>
</dbReference>
<name>A0ABU7RQR0_9ACTN</name>
<evidence type="ECO:0000256" key="4">
    <source>
        <dbReference type="ARBA" id="ARBA00022737"/>
    </source>
</evidence>
<dbReference type="CDD" id="cd03215">
    <property type="entry name" value="ABC_Carb_Monos_II"/>
    <property type="match status" value="1"/>
</dbReference>
<dbReference type="Gene3D" id="3.40.50.300">
    <property type="entry name" value="P-loop containing nucleotide triphosphate hydrolases"/>
    <property type="match status" value="2"/>
</dbReference>
<evidence type="ECO:0000256" key="2">
    <source>
        <dbReference type="ARBA" id="ARBA00022475"/>
    </source>
</evidence>
<keyword evidence="6 11" id="KW-0067">ATP-binding</keyword>
<dbReference type="PANTHER" id="PTHR43790:SF3">
    <property type="entry name" value="D-ALLOSE IMPORT ATP-BINDING PROTEIN ALSA-RELATED"/>
    <property type="match status" value="1"/>
</dbReference>
<proteinExistence type="predicted"/>
<sequence length="538" mass="57252">MPEREEDGPVLLTMSDVRKSFGAVHALVDVRLELRAGEVHALVGENGAGKSTLVKILAGVHEPDAGVLTLDGTPLRLTGPADARAAGIAVIYQEPTLFPDLSVAENIFMGRQPLRGLRRIDTALMRRRAAELFQRLGVHLDPDRPARGLSIADQQLVEIAKALSFDARVLVMDEPTAALSGVEVERLFAVVRSLREAGAAVLFISHRFEEVFALAARITVMRDGRWVSTDPVEALDTAQVVRRMVGREISQLFPKESAPVGETVLAVRGLTRTGVFSDVSFEVRRGEIVALAGLVGAGRSEVVRALFGLDPYDAGEVRVDGVRLPRGRPAAALAAGLALVPEDRRQQGLVMELSVERNATLTRRWPLARFGLLGRRAESDAARTWAERLQVKAGRLTDPVSTLSGGNQQKVVLAKWLATEPRVLIVDEPTRGIDVGTKAEVHRLMSRLAAEGVAVLMVSSELPEVLGMADRVLVMHEGRLVRELARDAADEESVMLAATGAAVAGGRTADGDPAGVADGGPPAADTRGAGPGGQGGAA</sequence>
<keyword evidence="12" id="KW-1185">Reference proteome</keyword>
<evidence type="ECO:0000256" key="7">
    <source>
        <dbReference type="ARBA" id="ARBA00022967"/>
    </source>
</evidence>